<protein>
    <submittedName>
        <fullName evidence="3">Protein huluwa isoform X1</fullName>
    </submittedName>
</protein>
<gene>
    <name evidence="3" type="ORF">XNOV1_A020224</name>
</gene>
<keyword evidence="2" id="KW-0472">Membrane</keyword>
<keyword evidence="4" id="KW-1185">Reference proteome</keyword>
<evidence type="ECO:0000256" key="1">
    <source>
        <dbReference type="SAM" id="MobiDB-lite"/>
    </source>
</evidence>
<dbReference type="Proteomes" id="UP001178508">
    <property type="component" value="Chromosome 13"/>
</dbReference>
<feature type="region of interest" description="Disordered" evidence="1">
    <location>
        <begin position="104"/>
        <end position="214"/>
    </location>
</feature>
<keyword evidence="2" id="KW-0812">Transmembrane</keyword>
<keyword evidence="2" id="KW-1133">Transmembrane helix</keyword>
<evidence type="ECO:0000256" key="2">
    <source>
        <dbReference type="SAM" id="Phobius"/>
    </source>
</evidence>
<organism evidence="3 4">
    <name type="scientific">Xyrichtys novacula</name>
    <name type="common">Pearly razorfish</name>
    <name type="synonym">Hemipteronotus novacula</name>
    <dbReference type="NCBI Taxonomy" id="13765"/>
    <lineage>
        <taxon>Eukaryota</taxon>
        <taxon>Metazoa</taxon>
        <taxon>Chordata</taxon>
        <taxon>Craniata</taxon>
        <taxon>Vertebrata</taxon>
        <taxon>Euteleostomi</taxon>
        <taxon>Actinopterygii</taxon>
        <taxon>Neopterygii</taxon>
        <taxon>Teleostei</taxon>
        <taxon>Neoteleostei</taxon>
        <taxon>Acanthomorphata</taxon>
        <taxon>Eupercaria</taxon>
        <taxon>Labriformes</taxon>
        <taxon>Labridae</taxon>
        <taxon>Xyrichtys</taxon>
    </lineage>
</organism>
<evidence type="ECO:0000313" key="4">
    <source>
        <dbReference type="Proteomes" id="UP001178508"/>
    </source>
</evidence>
<name>A0AAV1G818_XYRNO</name>
<feature type="transmembrane region" description="Helical" evidence="2">
    <location>
        <begin position="21"/>
        <end position="50"/>
    </location>
</feature>
<dbReference type="EMBL" id="OY660876">
    <property type="protein sequence ID" value="CAJ1070161.1"/>
    <property type="molecule type" value="Genomic_DNA"/>
</dbReference>
<accession>A0AAV1G818</accession>
<sequence>MSQISQTTAPNLTEGYPVTNLTLVVLLLIPCVVILLLLNCLFLGYKFLILSKKNCSRQKREDTEEMLLQSTLHRVGRVSDSVFPPLQDGRRAYMSLSEPALLHPVTSSRASSRERASRVDQRIRLLRPDGATGSGSLRAPSTIRATSSAAGFTPRLDPGSGLRAHSISKAGWCKSAPVLPQSSDSETETRVNLVPPNSPTVGGQNRQQETEHGGHIRRCSAYDMLTDVSPDVAVHVFDKVAMECEYTNPPSVTSCPNTSAVGPGLDSDFGASAGVSLRILSADSDGLSNGVLSSALEWDYYDPCYVKQNTLPKHKHHRPVMHTKQYWV</sequence>
<reference evidence="3" key="1">
    <citation type="submission" date="2023-08" db="EMBL/GenBank/DDBJ databases">
        <authorList>
            <person name="Alioto T."/>
            <person name="Alioto T."/>
            <person name="Gomez Garrido J."/>
        </authorList>
    </citation>
    <scope>NUCLEOTIDE SEQUENCE</scope>
</reference>
<dbReference type="AlphaFoldDB" id="A0AAV1G818"/>
<feature type="compositionally biased region" description="Basic and acidic residues" evidence="1">
    <location>
        <begin position="111"/>
        <end position="127"/>
    </location>
</feature>
<proteinExistence type="predicted"/>
<evidence type="ECO:0000313" key="3">
    <source>
        <dbReference type="EMBL" id="CAJ1070161.1"/>
    </source>
</evidence>